<protein>
    <submittedName>
        <fullName evidence="2">Uncharacterized protein</fullName>
    </submittedName>
</protein>
<comment type="caution">
    <text evidence="2">The sequence shown here is derived from an EMBL/GenBank/DDBJ whole genome shotgun (WGS) entry which is preliminary data.</text>
</comment>
<feature type="non-terminal residue" evidence="2">
    <location>
        <position position="1"/>
    </location>
</feature>
<gene>
    <name evidence="2" type="ORF">PFISCL1PPCAC_27294</name>
</gene>
<feature type="transmembrane region" description="Helical" evidence="1">
    <location>
        <begin position="246"/>
        <end position="267"/>
    </location>
</feature>
<feature type="transmembrane region" description="Helical" evidence="1">
    <location>
        <begin position="223"/>
        <end position="240"/>
    </location>
</feature>
<proteinExistence type="predicted"/>
<keyword evidence="1" id="KW-1133">Transmembrane helix</keyword>
<name>A0AAV5X1M9_9BILA</name>
<evidence type="ECO:0000256" key="1">
    <source>
        <dbReference type="SAM" id="Phobius"/>
    </source>
</evidence>
<organism evidence="2 3">
    <name type="scientific">Pristionchus fissidentatus</name>
    <dbReference type="NCBI Taxonomy" id="1538716"/>
    <lineage>
        <taxon>Eukaryota</taxon>
        <taxon>Metazoa</taxon>
        <taxon>Ecdysozoa</taxon>
        <taxon>Nematoda</taxon>
        <taxon>Chromadorea</taxon>
        <taxon>Rhabditida</taxon>
        <taxon>Rhabditina</taxon>
        <taxon>Diplogasteromorpha</taxon>
        <taxon>Diplogasteroidea</taxon>
        <taxon>Neodiplogasteridae</taxon>
        <taxon>Pristionchus</taxon>
    </lineage>
</organism>
<evidence type="ECO:0000313" key="2">
    <source>
        <dbReference type="EMBL" id="GMT35997.1"/>
    </source>
</evidence>
<keyword evidence="1" id="KW-0812">Transmembrane</keyword>
<keyword evidence="3" id="KW-1185">Reference proteome</keyword>
<reference evidence="2" key="1">
    <citation type="submission" date="2023-10" db="EMBL/GenBank/DDBJ databases">
        <title>Genome assembly of Pristionchus species.</title>
        <authorList>
            <person name="Yoshida K."/>
            <person name="Sommer R.J."/>
        </authorList>
    </citation>
    <scope>NUCLEOTIDE SEQUENCE</scope>
    <source>
        <strain evidence="2">RS5133</strain>
    </source>
</reference>
<dbReference type="EMBL" id="BTSY01000007">
    <property type="protein sequence ID" value="GMT35997.1"/>
    <property type="molecule type" value="Genomic_DNA"/>
</dbReference>
<evidence type="ECO:0000313" key="3">
    <source>
        <dbReference type="Proteomes" id="UP001432322"/>
    </source>
</evidence>
<accession>A0AAV5X1M9</accession>
<feature type="transmembrane region" description="Helical" evidence="1">
    <location>
        <begin position="31"/>
        <end position="48"/>
    </location>
</feature>
<dbReference type="Proteomes" id="UP001432322">
    <property type="component" value="Unassembled WGS sequence"/>
</dbReference>
<keyword evidence="1" id="KW-0472">Membrane</keyword>
<sequence length="283" mass="32015">IVNVYSIKISKTYLSAGSVILMMRDVSSESPVSLVIMIMVISMARLHWSRMMNNDVLNDGLLEASTGLLVMNVVSDDMVNMGTTGERNNATHMMMVEVVSNVVMVVVESNRFVEVVESRLGFGTSVHLQDPLDLASTVTFNIVTSGIERVSLPLRFHWFTILLRMSDFPCTFLNLDILSLALIDFNFFSFLVVAKEFFLINSISIRFLNMCLIIIIRKFRFNLSLFVFFIGSDVIFRKILRCSDGVSFLFTSIYFLSSGDGILRFLISIKVLSERSCRDRNEG</sequence>
<feature type="transmembrane region" description="Helical" evidence="1">
    <location>
        <begin position="172"/>
        <end position="192"/>
    </location>
</feature>
<dbReference type="AlphaFoldDB" id="A0AAV5X1M9"/>